<keyword evidence="2" id="KW-1185">Reference proteome</keyword>
<evidence type="ECO:0000313" key="1">
    <source>
        <dbReference type="Ensembl" id="ENSELUP00000096697.1"/>
    </source>
</evidence>
<accession>A0AAY5LBU4</accession>
<reference evidence="1 2" key="1">
    <citation type="submission" date="2020-02" db="EMBL/GenBank/DDBJ databases">
        <title>Esox lucius (northern pike) genome, fEsoLuc1, primary haplotype.</title>
        <authorList>
            <person name="Myers G."/>
            <person name="Karagic N."/>
            <person name="Meyer A."/>
            <person name="Pippel M."/>
            <person name="Reichard M."/>
            <person name="Winkler S."/>
            <person name="Tracey A."/>
            <person name="Sims Y."/>
            <person name="Howe K."/>
            <person name="Rhie A."/>
            <person name="Formenti G."/>
            <person name="Durbin R."/>
            <person name="Fedrigo O."/>
            <person name="Jarvis E.D."/>
        </authorList>
    </citation>
    <scope>NUCLEOTIDE SEQUENCE [LARGE SCALE GENOMIC DNA]</scope>
</reference>
<reference evidence="1" key="2">
    <citation type="submission" date="2025-08" db="UniProtKB">
        <authorList>
            <consortium name="Ensembl"/>
        </authorList>
    </citation>
    <scope>IDENTIFICATION</scope>
</reference>
<evidence type="ECO:0000313" key="2">
    <source>
        <dbReference type="Proteomes" id="UP000265140"/>
    </source>
</evidence>
<organism evidence="1 2">
    <name type="scientific">Esox lucius</name>
    <name type="common">Northern pike</name>
    <dbReference type="NCBI Taxonomy" id="8010"/>
    <lineage>
        <taxon>Eukaryota</taxon>
        <taxon>Metazoa</taxon>
        <taxon>Chordata</taxon>
        <taxon>Craniata</taxon>
        <taxon>Vertebrata</taxon>
        <taxon>Euteleostomi</taxon>
        <taxon>Actinopterygii</taxon>
        <taxon>Neopterygii</taxon>
        <taxon>Teleostei</taxon>
        <taxon>Protacanthopterygii</taxon>
        <taxon>Esociformes</taxon>
        <taxon>Esocidae</taxon>
        <taxon>Esox</taxon>
    </lineage>
</organism>
<dbReference type="AlphaFoldDB" id="A0AAY5LBU4"/>
<reference evidence="1" key="3">
    <citation type="submission" date="2025-09" db="UniProtKB">
        <authorList>
            <consortium name="Ensembl"/>
        </authorList>
    </citation>
    <scope>IDENTIFICATION</scope>
</reference>
<dbReference type="Ensembl" id="ENSELUT00000108810.1">
    <property type="protein sequence ID" value="ENSELUP00000096697.1"/>
    <property type="gene ID" value="ENSELUG00000040198.1"/>
</dbReference>
<proteinExistence type="predicted"/>
<protein>
    <submittedName>
        <fullName evidence="1">Uncharacterized protein</fullName>
    </submittedName>
</protein>
<sequence>CLIYPIRLGPEVLKKQPMNANNDREIESSQFDFHWCSPAGSMTRKLKARSRNQRSYYTTGAFPLHGTGSTHLTLTLPALGAFPLHGTSLTRLAFFAFPLAKSWDSTWYQILFLVPVSSRFHPS</sequence>
<dbReference type="Proteomes" id="UP000265140">
    <property type="component" value="Chromosome 11"/>
</dbReference>
<name>A0AAY5LBU4_ESOLU</name>